<dbReference type="Gene3D" id="1.10.540.10">
    <property type="entry name" value="Acyl-CoA dehydrogenase/oxidase, N-terminal domain"/>
    <property type="match status" value="1"/>
</dbReference>
<dbReference type="Gene3D" id="2.40.110.10">
    <property type="entry name" value="Butyryl-CoA Dehydrogenase, subunit A, domain 2"/>
    <property type="match status" value="1"/>
</dbReference>
<dbReference type="PANTHER" id="PTHR48083">
    <property type="entry name" value="MEDIUM-CHAIN SPECIFIC ACYL-COA DEHYDROGENASE, MITOCHONDRIAL-RELATED"/>
    <property type="match status" value="1"/>
</dbReference>
<gene>
    <name evidence="14" type="ORF">DVS28_a0527</name>
</gene>
<dbReference type="GO" id="GO:0005737">
    <property type="term" value="C:cytoplasm"/>
    <property type="evidence" value="ECO:0007669"/>
    <property type="project" value="TreeGrafter"/>
</dbReference>
<dbReference type="Gene3D" id="1.20.140.10">
    <property type="entry name" value="Butyryl-CoA Dehydrogenase, subunit A, domain 3"/>
    <property type="match status" value="1"/>
</dbReference>
<name>A0A346XSN7_9ACTN</name>
<feature type="domain" description="Acyl-CoA dehydrogenase/oxidase C-terminal" evidence="11">
    <location>
        <begin position="235"/>
        <end position="383"/>
    </location>
</feature>
<dbReference type="Proteomes" id="UP000264006">
    <property type="component" value="Chromosome"/>
</dbReference>
<dbReference type="Pfam" id="PF02771">
    <property type="entry name" value="Acyl-CoA_dh_N"/>
    <property type="match status" value="1"/>
</dbReference>
<dbReference type="KEGG" id="euz:DVS28_a0527"/>
<sequence length="385" mass="42630">MSTINWMPRTGQDEEHLHFQQMARRFMEKEVAPHNEEWAAAGQVSRDLWLAAGEAGLLCMAAPEEYGGTGVDDFRFNAIVNEEQVRAGSSGPGFAVHTDINLPYLMRYGNDEQKARYLPRMVSGECITAIAMTEPNTGSDLSGIKTSAVRDGDDYVVNGAKTFISNGQMADMVITVVRTSDDPHKGLSLLLIDSDTPGFDRGRNLDKIGMKAQDTSELFFDNCRVPASQLLGEEGMGFLYLVGNLPQERLSIACTAVSAAEAIFEETHAYITSRKAFGRNVGSFQNSRFVMAELRTKIELGRVFMDRCLDLHNTGELSIEHAAMAKWWTTEMQVNAIDRCLQLHGGYGYMTEYPVARAYVDSRVQTIYGGTTEIMKEIIGRGMGL</sequence>
<evidence type="ECO:0000256" key="9">
    <source>
        <dbReference type="ARBA" id="ARBA00042660"/>
    </source>
</evidence>
<dbReference type="PANTHER" id="PTHR48083:SF20">
    <property type="entry name" value="LONG-CHAIN SPECIFIC ACYL-COA DEHYDROGENASE, MITOCHONDRIAL"/>
    <property type="match status" value="1"/>
</dbReference>
<keyword evidence="4 10" id="KW-0285">Flavoprotein</keyword>
<comment type="function">
    <text evidence="7">Catalyzes the dehydrogenation at the alpha-beta position of ACP-bound acyl chains. This results in the introduction of a double bond in the lipidic chain, which is further transferred to the epsilon-amino group of lysine residue in the mycobactin core by MbtK.</text>
</comment>
<dbReference type="InterPro" id="IPR037069">
    <property type="entry name" value="AcylCoA_DH/ox_N_sf"/>
</dbReference>
<evidence type="ECO:0000259" key="12">
    <source>
        <dbReference type="Pfam" id="PF02770"/>
    </source>
</evidence>
<evidence type="ECO:0000259" key="13">
    <source>
        <dbReference type="Pfam" id="PF02771"/>
    </source>
</evidence>
<feature type="domain" description="Acyl-CoA oxidase/dehydrogenase middle" evidence="12">
    <location>
        <begin position="129"/>
        <end position="223"/>
    </location>
</feature>
<dbReference type="AlphaFoldDB" id="A0A346XSN7"/>
<dbReference type="GO" id="GO:0033539">
    <property type="term" value="P:fatty acid beta-oxidation using acyl-CoA dehydrogenase"/>
    <property type="evidence" value="ECO:0007669"/>
    <property type="project" value="TreeGrafter"/>
</dbReference>
<dbReference type="InterPro" id="IPR006089">
    <property type="entry name" value="Acyl-CoA_DH_CS"/>
</dbReference>
<evidence type="ECO:0000256" key="10">
    <source>
        <dbReference type="RuleBase" id="RU362125"/>
    </source>
</evidence>
<evidence type="ECO:0000256" key="1">
    <source>
        <dbReference type="ARBA" id="ARBA00001974"/>
    </source>
</evidence>
<dbReference type="Pfam" id="PF00441">
    <property type="entry name" value="Acyl-CoA_dh_1"/>
    <property type="match status" value="1"/>
</dbReference>
<dbReference type="PROSITE" id="PS00073">
    <property type="entry name" value="ACYL_COA_DH_2"/>
    <property type="match status" value="1"/>
</dbReference>
<evidence type="ECO:0000256" key="4">
    <source>
        <dbReference type="ARBA" id="ARBA00022630"/>
    </source>
</evidence>
<dbReference type="InterPro" id="IPR036250">
    <property type="entry name" value="AcylCo_DH-like_C"/>
</dbReference>
<dbReference type="FunFam" id="1.10.540.10:FF:000009">
    <property type="entry name" value="Probable acyl-CoA dehydrogenase"/>
    <property type="match status" value="1"/>
</dbReference>
<keyword evidence="15" id="KW-1185">Reference proteome</keyword>
<reference evidence="14 15" key="1">
    <citation type="submission" date="2018-09" db="EMBL/GenBank/DDBJ databases">
        <title>Complete genome sequence of Euzebya sp. DY32-46 isolated from seawater of Pacific Ocean.</title>
        <authorList>
            <person name="Xu L."/>
            <person name="Wu Y.-H."/>
            <person name="Xu X.-W."/>
        </authorList>
    </citation>
    <scope>NUCLEOTIDE SEQUENCE [LARGE SCALE GENOMIC DNA]</scope>
    <source>
        <strain evidence="14 15">DY32-46</strain>
    </source>
</reference>
<evidence type="ECO:0000256" key="7">
    <source>
        <dbReference type="ARBA" id="ARBA00037085"/>
    </source>
</evidence>
<comment type="cofactor">
    <cofactor evidence="1 10">
        <name>FAD</name>
        <dbReference type="ChEBI" id="CHEBI:57692"/>
    </cofactor>
</comment>
<evidence type="ECO:0000313" key="14">
    <source>
        <dbReference type="EMBL" id="AXV05234.1"/>
    </source>
</evidence>
<dbReference type="InterPro" id="IPR009100">
    <property type="entry name" value="AcylCoA_DH/oxidase_NM_dom_sf"/>
</dbReference>
<dbReference type="InterPro" id="IPR050741">
    <property type="entry name" value="Acyl-CoA_dehydrogenase"/>
</dbReference>
<dbReference type="FunFam" id="1.20.140.10:FF:000001">
    <property type="entry name" value="Acyl-CoA dehydrogenase"/>
    <property type="match status" value="1"/>
</dbReference>
<dbReference type="GO" id="GO:0050660">
    <property type="term" value="F:flavin adenine dinucleotide binding"/>
    <property type="evidence" value="ECO:0007669"/>
    <property type="project" value="InterPro"/>
</dbReference>
<dbReference type="FunFam" id="2.40.110.10:FF:000002">
    <property type="entry name" value="Acyl-CoA dehydrogenase fadE12"/>
    <property type="match status" value="1"/>
</dbReference>
<dbReference type="SUPFAM" id="SSF56645">
    <property type="entry name" value="Acyl-CoA dehydrogenase NM domain-like"/>
    <property type="match status" value="1"/>
</dbReference>
<evidence type="ECO:0000256" key="2">
    <source>
        <dbReference type="ARBA" id="ARBA00005102"/>
    </source>
</evidence>
<dbReference type="InterPro" id="IPR013786">
    <property type="entry name" value="AcylCoA_DH/ox_N"/>
</dbReference>
<dbReference type="InterPro" id="IPR009075">
    <property type="entry name" value="AcylCo_DH/oxidase_C"/>
</dbReference>
<comment type="pathway">
    <text evidence="2">Siderophore biosynthesis; mycobactin biosynthesis.</text>
</comment>
<organism evidence="14 15">
    <name type="scientific">Euzebya pacifica</name>
    <dbReference type="NCBI Taxonomy" id="1608957"/>
    <lineage>
        <taxon>Bacteria</taxon>
        <taxon>Bacillati</taxon>
        <taxon>Actinomycetota</taxon>
        <taxon>Nitriliruptoria</taxon>
        <taxon>Euzebyales</taxon>
    </lineage>
</organism>
<accession>A0A346XSN7</accession>
<keyword evidence="5 10" id="KW-0274">FAD</keyword>
<evidence type="ECO:0000256" key="5">
    <source>
        <dbReference type="ARBA" id="ARBA00022827"/>
    </source>
</evidence>
<keyword evidence="6 10" id="KW-0560">Oxidoreductase</keyword>
<dbReference type="EMBL" id="CP031165">
    <property type="protein sequence ID" value="AXV05234.1"/>
    <property type="molecule type" value="Genomic_DNA"/>
</dbReference>
<comment type="similarity">
    <text evidence="3 10">Belongs to the acyl-CoA dehydrogenase family.</text>
</comment>
<dbReference type="GO" id="GO:0003995">
    <property type="term" value="F:acyl-CoA dehydrogenase activity"/>
    <property type="evidence" value="ECO:0007669"/>
    <property type="project" value="InterPro"/>
</dbReference>
<evidence type="ECO:0000313" key="15">
    <source>
        <dbReference type="Proteomes" id="UP000264006"/>
    </source>
</evidence>
<evidence type="ECO:0000259" key="11">
    <source>
        <dbReference type="Pfam" id="PF00441"/>
    </source>
</evidence>
<dbReference type="InterPro" id="IPR046373">
    <property type="entry name" value="Acyl-CoA_Oxase/DH_mid-dom_sf"/>
</dbReference>
<feature type="domain" description="Acyl-CoA dehydrogenase/oxidase N-terminal" evidence="13">
    <location>
        <begin position="14"/>
        <end position="125"/>
    </location>
</feature>
<evidence type="ECO:0000256" key="3">
    <source>
        <dbReference type="ARBA" id="ARBA00009347"/>
    </source>
</evidence>
<protein>
    <recommendedName>
        <fullName evidence="8">Acyl-[acyl-carrier-protein] dehydrogenase MbtN</fullName>
    </recommendedName>
    <alternativeName>
        <fullName evidence="9">Mycobactin synthase protein N</fullName>
    </alternativeName>
</protein>
<dbReference type="InterPro" id="IPR006091">
    <property type="entry name" value="Acyl-CoA_Oxase/DH_mid-dom"/>
</dbReference>
<dbReference type="SUPFAM" id="SSF47203">
    <property type="entry name" value="Acyl-CoA dehydrogenase C-terminal domain-like"/>
    <property type="match status" value="1"/>
</dbReference>
<proteinExistence type="inferred from homology"/>
<evidence type="ECO:0000256" key="6">
    <source>
        <dbReference type="ARBA" id="ARBA00023002"/>
    </source>
</evidence>
<dbReference type="Pfam" id="PF02770">
    <property type="entry name" value="Acyl-CoA_dh_M"/>
    <property type="match status" value="1"/>
</dbReference>
<evidence type="ECO:0000256" key="8">
    <source>
        <dbReference type="ARBA" id="ARBA00040394"/>
    </source>
</evidence>